<feature type="transmembrane region" description="Helical" evidence="7">
    <location>
        <begin position="92"/>
        <end position="111"/>
    </location>
</feature>
<protein>
    <submittedName>
        <fullName evidence="9">EamA family transporter</fullName>
    </submittedName>
</protein>
<feature type="transmembrane region" description="Helical" evidence="7">
    <location>
        <begin position="63"/>
        <end position="86"/>
    </location>
</feature>
<dbReference type="AlphaFoldDB" id="A0A8T8I1P6"/>
<dbReference type="GO" id="GO:0005886">
    <property type="term" value="C:plasma membrane"/>
    <property type="evidence" value="ECO:0007669"/>
    <property type="project" value="UniProtKB-SubCell"/>
</dbReference>
<evidence type="ECO:0000259" key="8">
    <source>
        <dbReference type="Pfam" id="PF00892"/>
    </source>
</evidence>
<evidence type="ECO:0000313" key="10">
    <source>
        <dbReference type="Proteomes" id="UP000671828"/>
    </source>
</evidence>
<accession>A0A8T8I1P6</accession>
<feature type="transmembrane region" description="Helical" evidence="7">
    <location>
        <begin position="249"/>
        <end position="266"/>
    </location>
</feature>
<dbReference type="SUPFAM" id="SSF103481">
    <property type="entry name" value="Multidrug resistance efflux transporter EmrE"/>
    <property type="match status" value="2"/>
</dbReference>
<reference evidence="9" key="1">
    <citation type="submission" date="2021-04" db="EMBL/GenBank/DDBJ databases">
        <title>Saccharothrix algeriensis WGS.</title>
        <authorList>
            <person name="Stuskova K."/>
            <person name="Hakalova E."/>
            <person name="Tebbal A.B."/>
            <person name="Eichmeier A."/>
        </authorList>
    </citation>
    <scope>NUCLEOTIDE SEQUENCE</scope>
    <source>
        <strain evidence="9">NRRL B-24137</strain>
    </source>
</reference>
<evidence type="ECO:0000256" key="3">
    <source>
        <dbReference type="ARBA" id="ARBA00022475"/>
    </source>
</evidence>
<feature type="transmembrane region" description="Helical" evidence="7">
    <location>
        <begin position="215"/>
        <end position="237"/>
    </location>
</feature>
<dbReference type="EMBL" id="CP072788">
    <property type="protein sequence ID" value="QTR04571.1"/>
    <property type="molecule type" value="Genomic_DNA"/>
</dbReference>
<evidence type="ECO:0000256" key="5">
    <source>
        <dbReference type="ARBA" id="ARBA00022989"/>
    </source>
</evidence>
<dbReference type="Proteomes" id="UP000671828">
    <property type="component" value="Chromosome"/>
</dbReference>
<sequence length="299" mass="30296">GLGLAVGAAVAMGGAAPALKAMGSGGLSAVNVIQARTAVGAVVLLLVAAVVSGRRMKVRVGDWWLVALYGVISLAVNQVVFTMSLARLPVGVALLLEYLSPVLVALWVRLVQRRDVSGLVWAGIALTLVGLALVGEVWSGFDLDGVGVLLGLLAALTLAARFLLAERGLRSYDPLVMAAWGTALSAVVLALAGVVEPFPFAVLSQDVDLRGAPVPMGALVVWVGLIGMAGGIALGVAAQRRLPPTSASLLLTLEVAAGAVLAYFVLGEVMTGAQLLGAAVMLSGIALAQVAVTRRSARG</sequence>
<dbReference type="InterPro" id="IPR037185">
    <property type="entry name" value="EmrE-like"/>
</dbReference>
<evidence type="ECO:0000313" key="9">
    <source>
        <dbReference type="EMBL" id="QTR04571.1"/>
    </source>
</evidence>
<feature type="transmembrane region" description="Helical" evidence="7">
    <location>
        <begin position="33"/>
        <end position="51"/>
    </location>
</feature>
<feature type="non-terminal residue" evidence="9">
    <location>
        <position position="1"/>
    </location>
</feature>
<feature type="transmembrane region" description="Helical" evidence="7">
    <location>
        <begin position="176"/>
        <end position="195"/>
    </location>
</feature>
<organism evidence="9 10">
    <name type="scientific">Saccharothrix algeriensis</name>
    <dbReference type="NCBI Taxonomy" id="173560"/>
    <lineage>
        <taxon>Bacteria</taxon>
        <taxon>Bacillati</taxon>
        <taxon>Actinomycetota</taxon>
        <taxon>Actinomycetes</taxon>
        <taxon>Pseudonocardiales</taxon>
        <taxon>Pseudonocardiaceae</taxon>
        <taxon>Saccharothrix</taxon>
    </lineage>
</organism>
<evidence type="ECO:0000256" key="4">
    <source>
        <dbReference type="ARBA" id="ARBA00022692"/>
    </source>
</evidence>
<comment type="similarity">
    <text evidence="2">Belongs to the EamA transporter family.</text>
</comment>
<feature type="transmembrane region" description="Helical" evidence="7">
    <location>
        <begin position="118"/>
        <end position="139"/>
    </location>
</feature>
<dbReference type="InterPro" id="IPR051258">
    <property type="entry name" value="Diverse_Substrate_Transporter"/>
</dbReference>
<dbReference type="InterPro" id="IPR000620">
    <property type="entry name" value="EamA_dom"/>
</dbReference>
<evidence type="ECO:0000256" key="1">
    <source>
        <dbReference type="ARBA" id="ARBA00004651"/>
    </source>
</evidence>
<feature type="transmembrane region" description="Helical" evidence="7">
    <location>
        <begin position="145"/>
        <end position="164"/>
    </location>
</feature>
<keyword evidence="3" id="KW-1003">Cell membrane</keyword>
<keyword evidence="6 7" id="KW-0472">Membrane</keyword>
<feature type="domain" description="EamA" evidence="8">
    <location>
        <begin position="147"/>
        <end position="287"/>
    </location>
</feature>
<evidence type="ECO:0000256" key="2">
    <source>
        <dbReference type="ARBA" id="ARBA00007362"/>
    </source>
</evidence>
<keyword evidence="5 7" id="KW-1133">Transmembrane helix</keyword>
<keyword evidence="4 7" id="KW-0812">Transmembrane</keyword>
<feature type="transmembrane region" description="Helical" evidence="7">
    <location>
        <begin position="272"/>
        <end position="292"/>
    </location>
</feature>
<evidence type="ECO:0000256" key="6">
    <source>
        <dbReference type="ARBA" id="ARBA00023136"/>
    </source>
</evidence>
<dbReference type="PANTHER" id="PTHR42920">
    <property type="entry name" value="OS03G0707200 PROTEIN-RELATED"/>
    <property type="match status" value="1"/>
</dbReference>
<evidence type="ECO:0000256" key="7">
    <source>
        <dbReference type="SAM" id="Phobius"/>
    </source>
</evidence>
<dbReference type="PANTHER" id="PTHR42920:SF5">
    <property type="entry name" value="EAMA DOMAIN-CONTAINING PROTEIN"/>
    <property type="match status" value="1"/>
</dbReference>
<gene>
    <name evidence="9" type="ORF">J7S33_06830</name>
</gene>
<name>A0A8T8I1P6_9PSEU</name>
<comment type="subcellular location">
    <subcellularLocation>
        <location evidence="1">Cell membrane</location>
        <topology evidence="1">Multi-pass membrane protein</topology>
    </subcellularLocation>
</comment>
<feature type="domain" description="EamA" evidence="8">
    <location>
        <begin position="1"/>
        <end position="134"/>
    </location>
</feature>
<dbReference type="Pfam" id="PF00892">
    <property type="entry name" value="EamA"/>
    <property type="match status" value="2"/>
</dbReference>
<proteinExistence type="inferred from homology"/>